<feature type="region of interest" description="Disordered" evidence="1">
    <location>
        <begin position="145"/>
        <end position="205"/>
    </location>
</feature>
<feature type="compositionally biased region" description="Basic and acidic residues" evidence="1">
    <location>
        <begin position="83"/>
        <end position="93"/>
    </location>
</feature>
<comment type="caution">
    <text evidence="2">The sequence shown here is derived from an EMBL/GenBank/DDBJ whole genome shotgun (WGS) entry which is preliminary data.</text>
</comment>
<name>A0AA39Y7D1_9PEZI</name>
<feature type="region of interest" description="Disordered" evidence="1">
    <location>
        <begin position="385"/>
        <end position="409"/>
    </location>
</feature>
<keyword evidence="3" id="KW-1185">Reference proteome</keyword>
<evidence type="ECO:0000313" key="3">
    <source>
        <dbReference type="Proteomes" id="UP001174936"/>
    </source>
</evidence>
<accession>A0AA39Y7D1</accession>
<organism evidence="2 3">
    <name type="scientific">Cercophora newfieldiana</name>
    <dbReference type="NCBI Taxonomy" id="92897"/>
    <lineage>
        <taxon>Eukaryota</taxon>
        <taxon>Fungi</taxon>
        <taxon>Dikarya</taxon>
        <taxon>Ascomycota</taxon>
        <taxon>Pezizomycotina</taxon>
        <taxon>Sordariomycetes</taxon>
        <taxon>Sordariomycetidae</taxon>
        <taxon>Sordariales</taxon>
        <taxon>Lasiosphaeriaceae</taxon>
        <taxon>Cercophora</taxon>
    </lineage>
</organism>
<sequence>MDSLLSVADGPVEPEDYYLDLDAGADAGVEDFDFKLDGAYGDETQGISVEADPGSAAKTTADFEIGYEDEEAAAPTEGATKAAEAEHDAKQDLDAEYQDEIDYEDDEPETNAAVADSEVTGPGSPGAGQEAVVHEHDEAQVLDHPIMNDGFDEPDGEDMGPFDVGADASADATDDASAHRSQPDHNQTPASGLGDLRDTSADVSSASLASSMPEITVHYNHGRYSLVGAPSDDPDSYFFSDSKDLDGSLSQLLSSIRAVISDEVSPGDELVVRIDGLDLEFGEKSNPKFLNRTFQEIVSCFSALFNDSENEAQELELDLLLRRDCEMRFVELLEEAGLADEPSDISTGFGGVDDDGLANEDVSVDDYPQEFDIGEGLVNAIADGDPSEAAEQDQKAMTSQADSNNGEETLSGALDLQTNLNEIDSAELTQFEPGNEMNFEEEYLEVHSEVTNGEVNEETNEEKGEACALADVDDAGDLDEVFKADEDFDGPELAIDITEQPIIGQGVDAWSGGQAEMDTGEVGDTGMPEPTLHGNDHSFFSPETPNPSTTLNPPGHSFLDGPEDLIDYSSDEEMPRSLPHQSGKRKQASPLVHTPSKKQKMDAEQWVADSSTAEHHQSKAEASTPAPVPSGKSAAAPLSLEVHQARETINLAAD</sequence>
<feature type="region of interest" description="Disordered" evidence="1">
    <location>
        <begin position="44"/>
        <end position="131"/>
    </location>
</feature>
<evidence type="ECO:0000256" key="1">
    <source>
        <dbReference type="SAM" id="MobiDB-lite"/>
    </source>
</evidence>
<evidence type="ECO:0000313" key="2">
    <source>
        <dbReference type="EMBL" id="KAK0646361.1"/>
    </source>
</evidence>
<reference evidence="2" key="1">
    <citation type="submission" date="2023-06" db="EMBL/GenBank/DDBJ databases">
        <title>Genome-scale phylogeny and comparative genomics of the fungal order Sordariales.</title>
        <authorList>
            <consortium name="Lawrence Berkeley National Laboratory"/>
            <person name="Hensen N."/>
            <person name="Bonometti L."/>
            <person name="Westerberg I."/>
            <person name="Brannstrom I.O."/>
            <person name="Guillou S."/>
            <person name="Cros-Aarteil S."/>
            <person name="Calhoun S."/>
            <person name="Haridas S."/>
            <person name="Kuo A."/>
            <person name="Mondo S."/>
            <person name="Pangilinan J."/>
            <person name="Riley R."/>
            <person name="Labutti K."/>
            <person name="Andreopoulos B."/>
            <person name="Lipzen A."/>
            <person name="Chen C."/>
            <person name="Yanf M."/>
            <person name="Daum C."/>
            <person name="Ng V."/>
            <person name="Clum A."/>
            <person name="Steindorff A."/>
            <person name="Ohm R."/>
            <person name="Martin F."/>
            <person name="Silar P."/>
            <person name="Natvig D."/>
            <person name="Lalanne C."/>
            <person name="Gautier V."/>
            <person name="Ament-Velasquez S.L."/>
            <person name="Kruys A."/>
            <person name="Hutchinson M.I."/>
            <person name="Powell A.J."/>
            <person name="Barry K."/>
            <person name="Miller A.N."/>
            <person name="Grigoriev I.V."/>
            <person name="Debuchy R."/>
            <person name="Gladieux P."/>
            <person name="Thoren M.H."/>
            <person name="Johannesson H."/>
        </authorList>
    </citation>
    <scope>NUCLEOTIDE SEQUENCE</scope>
    <source>
        <strain evidence="2">SMH2532-1</strain>
    </source>
</reference>
<feature type="compositionally biased region" description="Acidic residues" evidence="1">
    <location>
        <begin position="94"/>
        <end position="109"/>
    </location>
</feature>
<feature type="compositionally biased region" description="Polar residues" evidence="1">
    <location>
        <begin position="541"/>
        <end position="552"/>
    </location>
</feature>
<dbReference type="Proteomes" id="UP001174936">
    <property type="component" value="Unassembled WGS sequence"/>
</dbReference>
<dbReference type="Pfam" id="PF10336">
    <property type="entry name" value="DUF2420"/>
    <property type="match status" value="1"/>
</dbReference>
<feature type="compositionally biased region" description="Acidic residues" evidence="1">
    <location>
        <begin position="150"/>
        <end position="160"/>
    </location>
</feature>
<feature type="compositionally biased region" description="Acidic residues" evidence="1">
    <location>
        <begin position="561"/>
        <end position="572"/>
    </location>
</feature>
<proteinExistence type="predicted"/>
<feature type="compositionally biased region" description="Low complexity" evidence="1">
    <location>
        <begin position="73"/>
        <end position="82"/>
    </location>
</feature>
<dbReference type="EMBL" id="JAULSV010000004">
    <property type="protein sequence ID" value="KAK0646361.1"/>
    <property type="molecule type" value="Genomic_DNA"/>
</dbReference>
<protein>
    <submittedName>
        <fullName evidence="2">Uncharacterized protein</fullName>
    </submittedName>
</protein>
<gene>
    <name evidence="2" type="ORF">B0T16DRAFT_458288</name>
</gene>
<dbReference type="InterPro" id="IPR018822">
    <property type="entry name" value="UPF0646"/>
</dbReference>
<dbReference type="AlphaFoldDB" id="A0AA39Y7D1"/>
<feature type="region of interest" description="Disordered" evidence="1">
    <location>
        <begin position="509"/>
        <end position="641"/>
    </location>
</feature>
<feature type="compositionally biased region" description="Polar residues" evidence="1">
    <location>
        <begin position="395"/>
        <end position="408"/>
    </location>
</feature>